<protein>
    <submittedName>
        <fullName evidence="2">Uncharacterized protein</fullName>
    </submittedName>
</protein>
<accession>A0A1I0CUT7</accession>
<proteinExistence type="predicted"/>
<feature type="transmembrane region" description="Helical" evidence="1">
    <location>
        <begin position="158"/>
        <end position="178"/>
    </location>
</feature>
<organism evidence="2 3">
    <name type="scientific">Oceanobacillus limi</name>
    <dbReference type="NCBI Taxonomy" id="930131"/>
    <lineage>
        <taxon>Bacteria</taxon>
        <taxon>Bacillati</taxon>
        <taxon>Bacillota</taxon>
        <taxon>Bacilli</taxon>
        <taxon>Bacillales</taxon>
        <taxon>Bacillaceae</taxon>
        <taxon>Oceanobacillus</taxon>
    </lineage>
</organism>
<evidence type="ECO:0000313" key="2">
    <source>
        <dbReference type="EMBL" id="SET23586.1"/>
    </source>
</evidence>
<keyword evidence="3" id="KW-1185">Reference proteome</keyword>
<keyword evidence="1" id="KW-1133">Transmembrane helix</keyword>
<keyword evidence="1" id="KW-0472">Membrane</keyword>
<sequence length="271" mass="32762">MSYIRKNWREYIYEEIQEDRETYYVEYHPINLKSYYFAHLNLVFINIPKTTEEIIDIKEKELTEWLKRFPLPIMVTSFDRKGDKISINDNKVFMGYINNEKGTIVKKWGSISVEEIPEEQLSDQFIKKVYGDLPFIHRKEKEQSSEMKASEMKKIKNLVDFTFYTWLFLSIIIAFIGWQSYWVGALAFGYSVYKTLDRALKVLGVKNKRQIEKDEKERKMRHYYHHCERNPLGFAKLRAENFEKDEEQQIHKTKERLNSINFKKEPTTFDR</sequence>
<dbReference type="Proteomes" id="UP000198618">
    <property type="component" value="Unassembled WGS sequence"/>
</dbReference>
<keyword evidence="1" id="KW-0812">Transmembrane</keyword>
<evidence type="ECO:0000313" key="3">
    <source>
        <dbReference type="Proteomes" id="UP000198618"/>
    </source>
</evidence>
<gene>
    <name evidence="2" type="ORF">SAMN05216389_10795</name>
</gene>
<reference evidence="2 3" key="1">
    <citation type="submission" date="2016-10" db="EMBL/GenBank/DDBJ databases">
        <authorList>
            <person name="de Groot N.N."/>
        </authorList>
    </citation>
    <scope>NUCLEOTIDE SEQUENCE [LARGE SCALE GENOMIC DNA]</scope>
    <source>
        <strain evidence="2 3">IBRC-M 10780</strain>
    </source>
</reference>
<dbReference type="RefSeq" id="WP_090869198.1">
    <property type="nucleotide sequence ID" value="NZ_FOHE01000007.1"/>
</dbReference>
<dbReference type="EMBL" id="FOHE01000007">
    <property type="protein sequence ID" value="SET23586.1"/>
    <property type="molecule type" value="Genomic_DNA"/>
</dbReference>
<name>A0A1I0CUT7_9BACI</name>
<evidence type="ECO:0000256" key="1">
    <source>
        <dbReference type="SAM" id="Phobius"/>
    </source>
</evidence>
<dbReference type="OrthoDB" id="6154367at2"/>
<dbReference type="AlphaFoldDB" id="A0A1I0CUT7"/>